<evidence type="ECO:0000313" key="1">
    <source>
        <dbReference type="EMBL" id="CAH1110599.1"/>
    </source>
</evidence>
<evidence type="ECO:0000313" key="2">
    <source>
        <dbReference type="Proteomes" id="UP001153636"/>
    </source>
</evidence>
<sequence length="42" mass="5158">MIYRSNTYINTIISCKYHDLANFFCSKNKKQRRKQILLNYNL</sequence>
<reference evidence="1" key="1">
    <citation type="submission" date="2022-01" db="EMBL/GenBank/DDBJ databases">
        <authorList>
            <person name="King R."/>
        </authorList>
    </citation>
    <scope>NUCLEOTIDE SEQUENCE</scope>
</reference>
<organism evidence="1 2">
    <name type="scientific">Psylliodes chrysocephalus</name>
    <dbReference type="NCBI Taxonomy" id="3402493"/>
    <lineage>
        <taxon>Eukaryota</taxon>
        <taxon>Metazoa</taxon>
        <taxon>Ecdysozoa</taxon>
        <taxon>Arthropoda</taxon>
        <taxon>Hexapoda</taxon>
        <taxon>Insecta</taxon>
        <taxon>Pterygota</taxon>
        <taxon>Neoptera</taxon>
        <taxon>Endopterygota</taxon>
        <taxon>Coleoptera</taxon>
        <taxon>Polyphaga</taxon>
        <taxon>Cucujiformia</taxon>
        <taxon>Chrysomeloidea</taxon>
        <taxon>Chrysomelidae</taxon>
        <taxon>Galerucinae</taxon>
        <taxon>Alticini</taxon>
        <taxon>Psylliodes</taxon>
    </lineage>
</organism>
<accession>A0A9P0GCH3</accession>
<name>A0A9P0GCH3_9CUCU</name>
<protein>
    <submittedName>
        <fullName evidence="1">Uncharacterized protein</fullName>
    </submittedName>
</protein>
<dbReference type="Proteomes" id="UP001153636">
    <property type="component" value="Chromosome 5"/>
</dbReference>
<keyword evidence="2" id="KW-1185">Reference proteome</keyword>
<proteinExistence type="predicted"/>
<gene>
    <name evidence="1" type="ORF">PSYICH_LOCUS11108</name>
</gene>
<dbReference type="AlphaFoldDB" id="A0A9P0GCH3"/>
<dbReference type="EMBL" id="OV651817">
    <property type="protein sequence ID" value="CAH1110599.1"/>
    <property type="molecule type" value="Genomic_DNA"/>
</dbReference>